<feature type="transmembrane region" description="Helical" evidence="12">
    <location>
        <begin position="454"/>
        <end position="474"/>
    </location>
</feature>
<evidence type="ECO:0000256" key="3">
    <source>
        <dbReference type="ARBA" id="ARBA00008195"/>
    </source>
</evidence>
<keyword evidence="8 12" id="KW-1133">Transmembrane helix</keyword>
<organism evidence="16 17">
    <name type="scientific">Nocardia rhamnosiphila</name>
    <dbReference type="NCBI Taxonomy" id="426716"/>
    <lineage>
        <taxon>Bacteria</taxon>
        <taxon>Bacillati</taxon>
        <taxon>Actinomycetota</taxon>
        <taxon>Actinomycetes</taxon>
        <taxon>Mycobacteriales</taxon>
        <taxon>Nocardiaceae</taxon>
        <taxon>Nocardia</taxon>
    </lineage>
</organism>
<comment type="function">
    <text evidence="1">Arabinosyl transferase responsible for the polymerization of arabinose into the arabinan of arabinogalactan.</text>
</comment>
<feature type="transmembrane region" description="Helical" evidence="12">
    <location>
        <begin position="361"/>
        <end position="377"/>
    </location>
</feature>
<comment type="caution">
    <text evidence="16">The sequence shown here is derived from an EMBL/GenBank/DDBJ whole genome shotgun (WGS) entry which is preliminary data.</text>
</comment>
<dbReference type="Gene3D" id="3.40.190.160">
    <property type="match status" value="1"/>
</dbReference>
<proteinExistence type="inferred from homology"/>
<feature type="domain" description="Arabinosyltransferas concanavalin like" evidence="15">
    <location>
        <begin position="54"/>
        <end position="205"/>
    </location>
</feature>
<evidence type="ECO:0000256" key="5">
    <source>
        <dbReference type="ARBA" id="ARBA00022676"/>
    </source>
</evidence>
<keyword evidence="17" id="KW-1185">Reference proteome</keyword>
<feature type="transmembrane region" description="Helical" evidence="12">
    <location>
        <begin position="572"/>
        <end position="594"/>
    </location>
</feature>
<dbReference type="InterPro" id="IPR040920">
    <property type="entry name" value="Arabino_trans_N"/>
</dbReference>
<evidence type="ECO:0000259" key="15">
    <source>
        <dbReference type="Pfam" id="PF17689"/>
    </source>
</evidence>
<evidence type="ECO:0000256" key="12">
    <source>
        <dbReference type="SAM" id="Phobius"/>
    </source>
</evidence>
<keyword evidence="6" id="KW-0808">Transferase</keyword>
<feature type="domain" description="Arabinosyltransferase C-terminal" evidence="14">
    <location>
        <begin position="703"/>
        <end position="1071"/>
    </location>
</feature>
<keyword evidence="9 12" id="KW-0472">Membrane</keyword>
<evidence type="ECO:0000256" key="2">
    <source>
        <dbReference type="ARBA" id="ARBA00004651"/>
    </source>
</evidence>
<comment type="subcellular location">
    <subcellularLocation>
        <location evidence="2">Cell membrane</location>
        <topology evidence="2">Multi-pass membrane protein</topology>
    </subcellularLocation>
</comment>
<comment type="similarity">
    <text evidence="3">Belongs to the emb family.</text>
</comment>
<keyword evidence="7 12" id="KW-0812">Transmembrane</keyword>
<feature type="transmembrane region" description="Helical" evidence="12">
    <location>
        <begin position="606"/>
        <end position="627"/>
    </location>
</feature>
<evidence type="ECO:0000256" key="11">
    <source>
        <dbReference type="SAM" id="MobiDB-lite"/>
    </source>
</evidence>
<evidence type="ECO:0000256" key="8">
    <source>
        <dbReference type="ARBA" id="ARBA00022989"/>
    </source>
</evidence>
<evidence type="ECO:0000256" key="6">
    <source>
        <dbReference type="ARBA" id="ARBA00022679"/>
    </source>
</evidence>
<feature type="domain" description="Arabinofuranosyltransferase central" evidence="13">
    <location>
        <begin position="209"/>
        <end position="669"/>
    </location>
</feature>
<sequence length="1074" mass="114450">MADTMVVAAPEPTDLSDGPRSRSRGGWARPVALVSALIGALLAIAVPLLPVRVDTATLSWPQDDSAASIEAPLVAYAPLDYTASVPCAAIQQLGPGGGVLTATAPYGAPDLERYGFLARVRPATPEAGAQLDVVLRNQALFSVPVAELPPNCALDVRAGMTESVASLTGSEPVVLSGDFRPQLVGVFSDLTDPAGTRVTAEVDSRFTSSPTPLKQIAIWVAVAATLISLFALHRLDSLDGRRARRFLPARWWAFRPVDVVVLGTLVLWHFIGATTSDDGYQFGMGRTSQAAGYMANYFRYFGVPENPVGTPYYDLIGLMADLTTASPWVRLPSLLAGILGWLVISREVVPRFGAALHRTKFVPWTGALVFLAVWLPYNNGLRPEPIVALGVLLTWCSVERGIATRRLLPFAVALLIAAFSCTAGPHGIICVAALLAGLRPLIKILAARAPRIGWLAQVLPLAAAGVLVLVVAFADQPFSAMMEMRRVHELAGPHVLWFDEYLRYQYLFMGTVDGSVARRFGIFVMIAGLAVCLLTLLRKGGRIPTAAVGPSRRILGVTVGAMALMMTTPTKWTHHLGVFAGLAGAVAVLTAVAIGPRVMRAPRNRALFAAAVSFLLALVFAGPNGWWYVSSYSVPWWDKQPSVAGIAFNKVFLLGAVVLLALAAWWHVRAPDDGQHRISRWGWRFAKVPALTVAAAFMVLFEVASFAKGAVSQYPAFSLASSNLSALAGNTCGLAPHVLVETDPNRGMLTPLSGDPAAALAGTGTGFSPTGVAADLSADAEEGADAAIADSVGAATAGTGVATETDSPALPFGLDPGTPVLGSDHADGPAQLTSGWYRLPPVADRADILALSAAGRIWSQDTDGVVTHGQSLELEFGSTTAPGGSAADPVPLRRVNPIDIGPAPSWRNLRVPLAPYADADTVRIVAADRDRDPRQWLAFTPPRMPQTQDLNTVVESDDPVLLDWAVGLQFPCQRPFDHRIGIAEVPKYRILPDRIGANDTNLWQNHDGGGPLGWTGLLLHARTLPTYLDQDWDRDWGQLQQFLPIDPDAVPARPRTTQEDHSGTWTPGPINVAW</sequence>
<feature type="transmembrane region" description="Helical" evidence="12">
    <location>
        <begin position="410"/>
        <end position="442"/>
    </location>
</feature>
<dbReference type="InterPro" id="IPR027451">
    <property type="entry name" value="EmbABC_dom1"/>
</dbReference>
<protein>
    <submittedName>
        <fullName evidence="16">Arabinosyltransferase domain-containing protein</fullName>
    </submittedName>
</protein>
<feature type="transmembrane region" description="Helical" evidence="12">
    <location>
        <begin position="216"/>
        <end position="232"/>
    </location>
</feature>
<dbReference type="Gene3D" id="2.60.120.940">
    <property type="entry name" value="EmbC, C-terminal domain, subdomain 2"/>
    <property type="match status" value="1"/>
</dbReference>
<evidence type="ECO:0000256" key="9">
    <source>
        <dbReference type="ARBA" id="ARBA00023136"/>
    </source>
</evidence>
<feature type="transmembrane region" description="Helical" evidence="12">
    <location>
        <begin position="647"/>
        <end position="668"/>
    </location>
</feature>
<dbReference type="Proteomes" id="UP001550628">
    <property type="component" value="Unassembled WGS sequence"/>
</dbReference>
<evidence type="ECO:0000259" key="14">
    <source>
        <dbReference type="Pfam" id="PF14896"/>
    </source>
</evidence>
<evidence type="ECO:0000313" key="16">
    <source>
        <dbReference type="EMBL" id="MEU1956481.1"/>
    </source>
</evidence>
<dbReference type="RefSeq" id="WP_356956092.1">
    <property type="nucleotide sequence ID" value="NZ_JBEYBD010000005.1"/>
</dbReference>
<dbReference type="EMBL" id="JBEYBF010000039">
    <property type="protein sequence ID" value="MEU1956481.1"/>
    <property type="molecule type" value="Genomic_DNA"/>
</dbReference>
<feature type="transmembrane region" description="Helical" evidence="12">
    <location>
        <begin position="252"/>
        <end position="271"/>
    </location>
</feature>
<feature type="region of interest" description="Disordered" evidence="11">
    <location>
        <begin position="1047"/>
        <end position="1074"/>
    </location>
</feature>
<accession>A0ABV2X016</accession>
<evidence type="ECO:0000256" key="10">
    <source>
        <dbReference type="ARBA" id="ARBA00023316"/>
    </source>
</evidence>
<dbReference type="Pfam" id="PF14896">
    <property type="entry name" value="Arabino_trans_C"/>
    <property type="match status" value="1"/>
</dbReference>
<dbReference type="Gene3D" id="2.60.120.610">
    <property type="entry name" value="arabinofuranosyltransferase like domain"/>
    <property type="match status" value="1"/>
</dbReference>
<name>A0ABV2X016_9NOCA</name>
<feature type="transmembrane region" description="Helical" evidence="12">
    <location>
        <begin position="30"/>
        <end position="49"/>
    </location>
</feature>
<gene>
    <name evidence="16" type="ORF">ABZ510_32115</name>
</gene>
<evidence type="ECO:0000256" key="1">
    <source>
        <dbReference type="ARBA" id="ARBA00003001"/>
    </source>
</evidence>
<dbReference type="InterPro" id="IPR032731">
    <property type="entry name" value="Arabino_trans_C"/>
</dbReference>
<feature type="transmembrane region" description="Helical" evidence="12">
    <location>
        <begin position="549"/>
        <end position="566"/>
    </location>
</feature>
<reference evidence="16 17" key="1">
    <citation type="submission" date="2024-06" db="EMBL/GenBank/DDBJ databases">
        <title>The Natural Products Discovery Center: Release of the First 8490 Sequenced Strains for Exploring Actinobacteria Biosynthetic Diversity.</title>
        <authorList>
            <person name="Kalkreuter E."/>
            <person name="Kautsar S.A."/>
            <person name="Yang D."/>
            <person name="Bader C.D."/>
            <person name="Teijaro C.N."/>
            <person name="Fluegel L."/>
            <person name="Davis C.M."/>
            <person name="Simpson J.R."/>
            <person name="Lauterbach L."/>
            <person name="Steele A.D."/>
            <person name="Gui C."/>
            <person name="Meng S."/>
            <person name="Li G."/>
            <person name="Viehrig K."/>
            <person name="Ye F."/>
            <person name="Su P."/>
            <person name="Kiefer A.F."/>
            <person name="Nichols A."/>
            <person name="Cepeda A.J."/>
            <person name="Yan W."/>
            <person name="Fan B."/>
            <person name="Jiang Y."/>
            <person name="Adhikari A."/>
            <person name="Zheng C.-J."/>
            <person name="Schuster L."/>
            <person name="Cowan T.M."/>
            <person name="Smanski M.J."/>
            <person name="Chevrette M.G."/>
            <person name="De Carvalho L.P.S."/>
            <person name="Shen B."/>
        </authorList>
    </citation>
    <scope>NUCLEOTIDE SEQUENCE [LARGE SCALE GENOMIC DNA]</scope>
    <source>
        <strain evidence="16 17">NPDC019708</strain>
    </source>
</reference>
<evidence type="ECO:0000256" key="7">
    <source>
        <dbReference type="ARBA" id="ARBA00022692"/>
    </source>
</evidence>
<dbReference type="InterPro" id="IPR042486">
    <property type="entry name" value="Arabino_trans_C_2"/>
</dbReference>
<feature type="transmembrane region" description="Helical" evidence="12">
    <location>
        <begin position="516"/>
        <end position="537"/>
    </location>
</feature>
<keyword evidence="5" id="KW-0328">Glycosyltransferase</keyword>
<feature type="region of interest" description="Disordered" evidence="11">
    <location>
        <begin position="1"/>
        <end position="25"/>
    </location>
</feature>
<dbReference type="Pfam" id="PF04602">
    <property type="entry name" value="Arabinose_trans"/>
    <property type="match status" value="1"/>
</dbReference>
<dbReference type="InterPro" id="IPR007680">
    <property type="entry name" value="Arabino_trans_central"/>
</dbReference>
<keyword evidence="10" id="KW-0961">Cell wall biogenesis/degradation</keyword>
<feature type="transmembrane region" description="Helical" evidence="12">
    <location>
        <begin position="688"/>
        <end position="707"/>
    </location>
</feature>
<feature type="transmembrane region" description="Helical" evidence="12">
    <location>
        <begin position="328"/>
        <end position="349"/>
    </location>
</feature>
<keyword evidence="4" id="KW-1003">Cell membrane</keyword>
<evidence type="ECO:0000259" key="13">
    <source>
        <dbReference type="Pfam" id="PF04602"/>
    </source>
</evidence>
<evidence type="ECO:0000256" key="4">
    <source>
        <dbReference type="ARBA" id="ARBA00022475"/>
    </source>
</evidence>
<dbReference type="Pfam" id="PF17689">
    <property type="entry name" value="Arabino_trans_N"/>
    <property type="match status" value="1"/>
</dbReference>
<evidence type="ECO:0000313" key="17">
    <source>
        <dbReference type="Proteomes" id="UP001550628"/>
    </source>
</evidence>